<evidence type="ECO:0000256" key="8">
    <source>
        <dbReference type="ARBA" id="ARBA00023274"/>
    </source>
</evidence>
<keyword evidence="6 9" id="KW-0067">ATP-binding</keyword>
<keyword evidence="5" id="KW-0418">Kinase</keyword>
<dbReference type="PROSITE" id="PS50011">
    <property type="entry name" value="PROTEIN_KINASE_DOM"/>
    <property type="match status" value="1"/>
</dbReference>
<dbReference type="CDD" id="cd14008">
    <property type="entry name" value="STKc_LKB1_CaMKK"/>
    <property type="match status" value="1"/>
</dbReference>
<evidence type="ECO:0000313" key="12">
    <source>
        <dbReference type="EMBL" id="PVU96257.1"/>
    </source>
</evidence>
<name>A0A2T9YV82_9FUNG</name>
<dbReference type="PROSITE" id="PS00108">
    <property type="entry name" value="PROTEIN_KINASE_ST"/>
    <property type="match status" value="1"/>
</dbReference>
<proteinExistence type="inferred from homology"/>
<dbReference type="SUPFAM" id="SSF54843">
    <property type="entry name" value="Ribosomal protein L22"/>
    <property type="match status" value="1"/>
</dbReference>
<dbReference type="InterPro" id="IPR001063">
    <property type="entry name" value="Ribosomal_uL22"/>
</dbReference>
<dbReference type="GO" id="GO:0006412">
    <property type="term" value="P:translation"/>
    <property type="evidence" value="ECO:0007669"/>
    <property type="project" value="InterPro"/>
</dbReference>
<dbReference type="InterPro" id="IPR000719">
    <property type="entry name" value="Prot_kinase_dom"/>
</dbReference>
<dbReference type="SMART" id="SM00220">
    <property type="entry name" value="S_TKc"/>
    <property type="match status" value="1"/>
</dbReference>
<keyword evidence="7 10" id="KW-0689">Ribosomal protein</keyword>
<dbReference type="GO" id="GO:0007165">
    <property type="term" value="P:signal transduction"/>
    <property type="evidence" value="ECO:0007669"/>
    <property type="project" value="TreeGrafter"/>
</dbReference>
<keyword evidence="13" id="KW-1185">Reference proteome</keyword>
<sequence length="581" mass="66279">MDEETVIKYNIADKIIEEGEGIKQINQYKFEKELGSGSSGIVYLAKDLITKTYYAIKSVNKSPLRKQDQALLLKEEREKAESTCKDEPQNAPIRMSDIVRRQKKNEKDDAFYLIRHELAVHVKLNHKNLVKLYEVLDDSENDFFEYCKNGTVYNIDPNDDVTPLPSDKVRLYFTQVLLGLEYLHENKIVHRDIKPSNLLLTSDDTLKISDFDNSRIISSNFVVSENIGTPAFMAPELRDTAALGDRYAADIWALGVILYAFSYGKLPFNGDTIHEILESCANDRLTFCNESDLVLQDLIEKMLEKNPATRIKLQDIREHEWVTLNGTIKLISKEENCAELVEPVTEQDMANLFKPTQNSINLLSVNNSNILANFSTSTKVSAEAGGKPPQEVVSVKTGASSLFSKISDEIGKKTEKDIDDVSINLKKEYRFGTANFKTSPKKLRFIANQIAGLKIQDAIDQMEFSPKGSAKKIMHNLAFARKNAIYQLKMHPDKMYVKEAWVGKGFYTKKIDIKGRGRFGIMHNPTAHMKFVLAEKVEQVFPVGDLGKRRNIKGFRDHPKFVWKPLQENKPIYTPKPYYNW</sequence>
<dbReference type="Pfam" id="PF00069">
    <property type="entry name" value="Pkinase"/>
    <property type="match status" value="1"/>
</dbReference>
<dbReference type="InterPro" id="IPR008271">
    <property type="entry name" value="Ser/Thr_kinase_AS"/>
</dbReference>
<dbReference type="InterPro" id="IPR017441">
    <property type="entry name" value="Protein_kinase_ATP_BS"/>
</dbReference>
<dbReference type="Gene3D" id="1.10.510.10">
    <property type="entry name" value="Transferase(Phosphotransferase) domain 1"/>
    <property type="match status" value="1"/>
</dbReference>
<dbReference type="PANTHER" id="PTHR43895:SF150">
    <property type="entry name" value="SERINE_THREONINE-PROTEIN KINASE STK11"/>
    <property type="match status" value="1"/>
</dbReference>
<evidence type="ECO:0000256" key="3">
    <source>
        <dbReference type="ARBA" id="ARBA00022679"/>
    </source>
</evidence>
<protein>
    <recommendedName>
        <fullName evidence="11">Protein kinase domain-containing protein</fullName>
    </recommendedName>
</protein>
<feature type="binding site" evidence="9">
    <location>
        <position position="57"/>
    </location>
    <ligand>
        <name>ATP</name>
        <dbReference type="ChEBI" id="CHEBI:30616"/>
    </ligand>
</feature>
<dbReference type="SUPFAM" id="SSF56112">
    <property type="entry name" value="Protein kinase-like (PK-like)"/>
    <property type="match status" value="1"/>
</dbReference>
<dbReference type="STRING" id="133385.A0A2T9YV82"/>
<dbReference type="Proteomes" id="UP000245383">
    <property type="component" value="Unassembled WGS sequence"/>
</dbReference>
<evidence type="ECO:0000256" key="2">
    <source>
        <dbReference type="ARBA" id="ARBA00022527"/>
    </source>
</evidence>
<evidence type="ECO:0000256" key="9">
    <source>
        <dbReference type="PROSITE-ProRule" id="PRU10141"/>
    </source>
</evidence>
<keyword evidence="2" id="KW-0723">Serine/threonine-protein kinase</keyword>
<comment type="similarity">
    <text evidence="1 10">Belongs to the universal ribosomal protein uL22 family.</text>
</comment>
<dbReference type="Gene3D" id="3.30.200.20">
    <property type="entry name" value="Phosphorylase Kinase, domain 1"/>
    <property type="match status" value="1"/>
</dbReference>
<evidence type="ECO:0000256" key="4">
    <source>
        <dbReference type="ARBA" id="ARBA00022741"/>
    </source>
</evidence>
<evidence type="ECO:0000313" key="13">
    <source>
        <dbReference type="Proteomes" id="UP000245383"/>
    </source>
</evidence>
<reference evidence="12 13" key="1">
    <citation type="journal article" date="2018" name="MBio">
        <title>Comparative Genomics Reveals the Core Gene Toolbox for the Fungus-Insect Symbiosis.</title>
        <authorList>
            <person name="Wang Y."/>
            <person name="Stata M."/>
            <person name="Wang W."/>
            <person name="Stajich J.E."/>
            <person name="White M.M."/>
            <person name="Moncalvo J.M."/>
        </authorList>
    </citation>
    <scope>NUCLEOTIDE SEQUENCE [LARGE SCALE GENOMIC DNA]</scope>
    <source>
        <strain evidence="12 13">SWE-8-4</strain>
    </source>
</reference>
<evidence type="ECO:0000256" key="1">
    <source>
        <dbReference type="ARBA" id="ARBA00009451"/>
    </source>
</evidence>
<keyword evidence="8 10" id="KW-0687">Ribonucleoprotein</keyword>
<evidence type="ECO:0000256" key="6">
    <source>
        <dbReference type="ARBA" id="ARBA00022840"/>
    </source>
</evidence>
<dbReference type="Pfam" id="PF00237">
    <property type="entry name" value="Ribosomal_L22"/>
    <property type="match status" value="1"/>
</dbReference>
<evidence type="ECO:0000259" key="11">
    <source>
        <dbReference type="PROSITE" id="PS50011"/>
    </source>
</evidence>
<evidence type="ECO:0000256" key="10">
    <source>
        <dbReference type="RuleBase" id="RU004005"/>
    </source>
</evidence>
<dbReference type="PANTHER" id="PTHR43895">
    <property type="entry name" value="CALCIUM/CALMODULIN-DEPENDENT PROTEIN KINASE KINASE-RELATED"/>
    <property type="match status" value="1"/>
</dbReference>
<dbReference type="EMBL" id="MBFR01000037">
    <property type="protein sequence ID" value="PVU96257.1"/>
    <property type="molecule type" value="Genomic_DNA"/>
</dbReference>
<keyword evidence="4 9" id="KW-0547">Nucleotide-binding</keyword>
<dbReference type="InterPro" id="IPR036394">
    <property type="entry name" value="Ribosomal_uL22_sf"/>
</dbReference>
<organism evidence="12 13">
    <name type="scientific">Smittium simulii</name>
    <dbReference type="NCBI Taxonomy" id="133385"/>
    <lineage>
        <taxon>Eukaryota</taxon>
        <taxon>Fungi</taxon>
        <taxon>Fungi incertae sedis</taxon>
        <taxon>Zoopagomycota</taxon>
        <taxon>Kickxellomycotina</taxon>
        <taxon>Harpellomycetes</taxon>
        <taxon>Harpellales</taxon>
        <taxon>Legeriomycetaceae</taxon>
        <taxon>Smittium</taxon>
    </lineage>
</organism>
<dbReference type="AlphaFoldDB" id="A0A2T9YV82"/>
<keyword evidence="3" id="KW-0808">Transferase</keyword>
<comment type="caution">
    <text evidence="12">The sequence shown here is derived from an EMBL/GenBank/DDBJ whole genome shotgun (WGS) entry which is preliminary data.</text>
</comment>
<dbReference type="GO" id="GO:1990904">
    <property type="term" value="C:ribonucleoprotein complex"/>
    <property type="evidence" value="ECO:0007669"/>
    <property type="project" value="UniProtKB-KW"/>
</dbReference>
<dbReference type="GO" id="GO:0003735">
    <property type="term" value="F:structural constituent of ribosome"/>
    <property type="evidence" value="ECO:0007669"/>
    <property type="project" value="InterPro"/>
</dbReference>
<dbReference type="Gene3D" id="3.90.470.10">
    <property type="entry name" value="Ribosomal protein L22/L17"/>
    <property type="match status" value="1"/>
</dbReference>
<dbReference type="InterPro" id="IPR011009">
    <property type="entry name" value="Kinase-like_dom_sf"/>
</dbReference>
<feature type="domain" description="Protein kinase" evidence="11">
    <location>
        <begin position="28"/>
        <end position="322"/>
    </location>
</feature>
<accession>A0A2T9YV82</accession>
<dbReference type="OrthoDB" id="68483at2759"/>
<dbReference type="GO" id="GO:0004674">
    <property type="term" value="F:protein serine/threonine kinase activity"/>
    <property type="evidence" value="ECO:0007669"/>
    <property type="project" value="UniProtKB-KW"/>
</dbReference>
<evidence type="ECO:0000256" key="5">
    <source>
        <dbReference type="ARBA" id="ARBA00022777"/>
    </source>
</evidence>
<dbReference type="GO" id="GO:0005840">
    <property type="term" value="C:ribosome"/>
    <property type="evidence" value="ECO:0007669"/>
    <property type="project" value="UniProtKB-KW"/>
</dbReference>
<gene>
    <name evidence="12" type="ORF">BB561_001290</name>
</gene>
<evidence type="ECO:0000256" key="7">
    <source>
        <dbReference type="ARBA" id="ARBA00022980"/>
    </source>
</evidence>
<dbReference type="PROSITE" id="PS00107">
    <property type="entry name" value="PROTEIN_KINASE_ATP"/>
    <property type="match status" value="1"/>
</dbReference>
<dbReference type="GO" id="GO:0005524">
    <property type="term" value="F:ATP binding"/>
    <property type="evidence" value="ECO:0007669"/>
    <property type="project" value="UniProtKB-UniRule"/>
</dbReference>